<accession>A0A8K0HJY5</accession>
<sequence length="408" mass="43820">MLGSFLPGFRRNSPYGPTSSGIGPTSSGLCPTSSSLGPTISWLGLTSSWLGPTSSGFGPHLCPAWSTSFLAFHLFLSWPHLFLASDSDTSHRFGPTFLRSGRTFSRLVHLASLSPTLPRLVPPPLLGPVLLLFGPTFSPTWSLLFPRGLGPLPVFGLVSSGFVPPPPGLVPHPPHWVHLLLGPLHPGLSNLIPLSPTAWARVHLAPRSGPTPRLVPPFLALGPTCPAWSDLPTLRSPPPAWSYLLSLVSLSPLLLFLTSSRLVSPFSSGWSHLGPRWVLTPLRAFFDLLRLSPTSFLAWSTSLGFGPGLRPKFCSPCLPAQPISLGPPRPLGPTPLRAGSTSPRLVRTSPALVRPPPALLVRPPFGLVRLPPGLVRPPLPWYDLHLTWSDLLLPWTDLILALSDIVLA</sequence>
<proteinExistence type="predicted"/>
<keyword evidence="2" id="KW-1185">Reference proteome</keyword>
<evidence type="ECO:0000313" key="1">
    <source>
        <dbReference type="EMBL" id="KAF3454187.1"/>
    </source>
</evidence>
<name>A0A8K0HJY5_9ROSA</name>
<dbReference type="Proteomes" id="UP000796880">
    <property type="component" value="Unassembled WGS sequence"/>
</dbReference>
<reference evidence="1" key="1">
    <citation type="submission" date="2020-03" db="EMBL/GenBank/DDBJ databases">
        <title>A high-quality chromosome-level genome assembly of a woody plant with both climbing and erect habits, Rhamnella rubrinervis.</title>
        <authorList>
            <person name="Lu Z."/>
            <person name="Yang Y."/>
            <person name="Zhu X."/>
            <person name="Sun Y."/>
        </authorList>
    </citation>
    <scope>NUCLEOTIDE SEQUENCE</scope>
    <source>
        <strain evidence="1">BYM</strain>
        <tissue evidence="1">Leaf</tissue>
    </source>
</reference>
<gene>
    <name evidence="1" type="ORF">FNV43_RR04634</name>
</gene>
<organism evidence="1 2">
    <name type="scientific">Rhamnella rubrinervis</name>
    <dbReference type="NCBI Taxonomy" id="2594499"/>
    <lineage>
        <taxon>Eukaryota</taxon>
        <taxon>Viridiplantae</taxon>
        <taxon>Streptophyta</taxon>
        <taxon>Embryophyta</taxon>
        <taxon>Tracheophyta</taxon>
        <taxon>Spermatophyta</taxon>
        <taxon>Magnoliopsida</taxon>
        <taxon>eudicotyledons</taxon>
        <taxon>Gunneridae</taxon>
        <taxon>Pentapetalae</taxon>
        <taxon>rosids</taxon>
        <taxon>fabids</taxon>
        <taxon>Rosales</taxon>
        <taxon>Rhamnaceae</taxon>
        <taxon>rhamnoid group</taxon>
        <taxon>Rhamneae</taxon>
        <taxon>Rhamnella</taxon>
    </lineage>
</organism>
<dbReference type="AlphaFoldDB" id="A0A8K0HJY5"/>
<dbReference type="EMBL" id="VOIH02000002">
    <property type="protein sequence ID" value="KAF3454187.1"/>
    <property type="molecule type" value="Genomic_DNA"/>
</dbReference>
<protein>
    <submittedName>
        <fullName evidence="1">Uncharacterized protein</fullName>
    </submittedName>
</protein>
<comment type="caution">
    <text evidence="1">The sequence shown here is derived from an EMBL/GenBank/DDBJ whole genome shotgun (WGS) entry which is preliminary data.</text>
</comment>
<evidence type="ECO:0000313" key="2">
    <source>
        <dbReference type="Proteomes" id="UP000796880"/>
    </source>
</evidence>